<feature type="transmembrane region" description="Helical" evidence="8">
    <location>
        <begin position="509"/>
        <end position="531"/>
    </location>
</feature>
<feature type="transmembrane region" description="Helical" evidence="8">
    <location>
        <begin position="40"/>
        <end position="63"/>
    </location>
</feature>
<gene>
    <name evidence="10" type="ORF">SAMN05720606_12093</name>
</gene>
<feature type="region of interest" description="Disordered" evidence="7">
    <location>
        <begin position="421"/>
        <end position="446"/>
    </location>
</feature>
<reference evidence="11" key="1">
    <citation type="submission" date="2016-10" db="EMBL/GenBank/DDBJ databases">
        <authorList>
            <person name="Varghese N."/>
            <person name="Submissions S."/>
        </authorList>
    </citation>
    <scope>NUCLEOTIDE SEQUENCE [LARGE SCALE GENOMIC DNA]</scope>
    <source>
        <strain evidence="11">BL9</strain>
    </source>
</reference>
<evidence type="ECO:0000256" key="7">
    <source>
        <dbReference type="SAM" id="MobiDB-lite"/>
    </source>
</evidence>
<evidence type="ECO:0000313" key="11">
    <source>
        <dbReference type="Proteomes" id="UP000198538"/>
    </source>
</evidence>
<dbReference type="STRING" id="582692.SAMN05720606_12093"/>
<evidence type="ECO:0000256" key="6">
    <source>
        <dbReference type="ARBA" id="ARBA00023136"/>
    </source>
</evidence>
<name>A0A1G5L645_9BACL</name>
<dbReference type="SUPFAM" id="SSF55874">
    <property type="entry name" value="ATPase domain of HSP90 chaperone/DNA topoisomerase II/histidine kinase"/>
    <property type="match status" value="1"/>
</dbReference>
<protein>
    <submittedName>
        <fullName evidence="10">Histidine kinase-, DNA gyrase B-, and HSP90-like ATPase</fullName>
    </submittedName>
</protein>
<keyword evidence="11" id="KW-1185">Reference proteome</keyword>
<dbReference type="InterPro" id="IPR010559">
    <property type="entry name" value="Sig_transdc_His_kin_internal"/>
</dbReference>
<dbReference type="Gene3D" id="3.30.565.10">
    <property type="entry name" value="Histidine kinase-like ATPase, C-terminal domain"/>
    <property type="match status" value="1"/>
</dbReference>
<evidence type="ECO:0000256" key="5">
    <source>
        <dbReference type="ARBA" id="ARBA00022777"/>
    </source>
</evidence>
<dbReference type="InterPro" id="IPR050640">
    <property type="entry name" value="Bact_2-comp_sensor_kinase"/>
</dbReference>
<dbReference type="Proteomes" id="UP000198538">
    <property type="component" value="Unassembled WGS sequence"/>
</dbReference>
<evidence type="ECO:0000259" key="9">
    <source>
        <dbReference type="PROSITE" id="PS50885"/>
    </source>
</evidence>
<organism evidence="10 11">
    <name type="scientific">Paenibacillus polysaccharolyticus</name>
    <dbReference type="NCBI Taxonomy" id="582692"/>
    <lineage>
        <taxon>Bacteria</taxon>
        <taxon>Bacillati</taxon>
        <taxon>Bacillota</taxon>
        <taxon>Bacilli</taxon>
        <taxon>Bacillales</taxon>
        <taxon>Paenibacillaceae</taxon>
        <taxon>Paenibacillus</taxon>
    </lineage>
</organism>
<evidence type="ECO:0000256" key="2">
    <source>
        <dbReference type="ARBA" id="ARBA00022475"/>
    </source>
</evidence>
<feature type="compositionally biased region" description="Polar residues" evidence="7">
    <location>
        <begin position="434"/>
        <end position="446"/>
    </location>
</feature>
<dbReference type="Gene3D" id="6.10.340.10">
    <property type="match status" value="1"/>
</dbReference>
<dbReference type="GO" id="GO:0000155">
    <property type="term" value="F:phosphorelay sensor kinase activity"/>
    <property type="evidence" value="ECO:0007669"/>
    <property type="project" value="InterPro"/>
</dbReference>
<keyword evidence="3" id="KW-0597">Phosphoprotein</keyword>
<dbReference type="GO" id="GO:0005886">
    <property type="term" value="C:plasma membrane"/>
    <property type="evidence" value="ECO:0007669"/>
    <property type="project" value="UniProtKB-SubCell"/>
</dbReference>
<dbReference type="InterPro" id="IPR003594">
    <property type="entry name" value="HATPase_dom"/>
</dbReference>
<keyword evidence="4" id="KW-0808">Transferase</keyword>
<keyword evidence="8" id="KW-1133">Transmembrane helix</keyword>
<dbReference type="PROSITE" id="PS50885">
    <property type="entry name" value="HAMP"/>
    <property type="match status" value="1"/>
</dbReference>
<keyword evidence="8" id="KW-0812">Transmembrane</keyword>
<keyword evidence="2" id="KW-1003">Cell membrane</keyword>
<sequence>MNENTEIGAKVEAEKDVRVTFNEHLRFRIKTFILRKPKTLAFKIPFAYFVIILLTVAFSALVLNRISENDAQQKINEASLQTITSIQTNVNLMIENVNNYSKMIFSDPNLQNLLRQGNVYSNLQMQSKVSSYLTNLMQAVPIIDSVYIYDNSGHRFSVGTQQWPAFLEANVKDAPWYEQALDYKGRYLLRLNGGEGNEKEAGVGAVAENMNNTVYTQADVKENKRQNAPNHEFASQVTSKNSNNNDQGNEQLNREIHENENTSNKDSENINNTTHSHYVGRPPANGRSLEMETEKDTGQGKETEQGKEKEKQKEKEKEKEKQKEKVVSFIRLMRDLDDTSPLGFLVMNIKEKSIAQAYANLPASDSFQVAILDEHLQIIASNATTNTATSTMTNAVKDAASTASSTSLAYTISSKSTAHTATPTAIASEEANPSDASSSTAQKQASMQEILKTNQAKLKQAFQEQPSGVLTLHSGGQDYAVTYRSAGEDQWKYISMSPYRATDTRNTSLVLLAFMLLAVNGSVFFISSFIISRSVIKPIHKLLRSMQKAPSGNFRKVKVELNSYEFEQLYSGYNQMIEQIEQMLSRIIQEQQTIRRAELNTLQAQIKPHFLYNTLDSITSLAMSGMNDKVCEMLEALGSYYRLSVSKGNEVITLREEVEIVRHYLTIQQVRYPGVFEVRYDIDPDCEQVMIPKLVLQPLVENSLYHGIRAKGSSGIIRIQARQSENGVTLTLTDDGAGMSEEQVQQIQRTEKHNFIRSVHDQSESNSNVNASFGLWGTMERLRIFYDREDVLNLKSVPEKGTTITITIPKGDVGSWNH</sequence>
<comment type="subcellular location">
    <subcellularLocation>
        <location evidence="1">Cell membrane</location>
        <topology evidence="1">Multi-pass membrane protein</topology>
    </subcellularLocation>
</comment>
<dbReference type="InterPro" id="IPR036890">
    <property type="entry name" value="HATPase_C_sf"/>
</dbReference>
<dbReference type="Pfam" id="PF06580">
    <property type="entry name" value="His_kinase"/>
    <property type="match status" value="1"/>
</dbReference>
<dbReference type="AlphaFoldDB" id="A0A1G5L645"/>
<feature type="compositionally biased region" description="Basic and acidic residues" evidence="7">
    <location>
        <begin position="289"/>
        <end position="323"/>
    </location>
</feature>
<feature type="domain" description="HAMP" evidence="9">
    <location>
        <begin position="533"/>
        <end position="585"/>
    </location>
</feature>
<evidence type="ECO:0000256" key="4">
    <source>
        <dbReference type="ARBA" id="ARBA00022679"/>
    </source>
</evidence>
<evidence type="ECO:0000256" key="3">
    <source>
        <dbReference type="ARBA" id="ARBA00022553"/>
    </source>
</evidence>
<feature type="compositionally biased region" description="Basic and acidic residues" evidence="7">
    <location>
        <begin position="252"/>
        <end position="268"/>
    </location>
</feature>
<accession>A0A1G5L645</accession>
<feature type="compositionally biased region" description="Polar residues" evidence="7">
    <location>
        <begin position="226"/>
        <end position="251"/>
    </location>
</feature>
<proteinExistence type="predicted"/>
<dbReference type="EMBL" id="FMVM01000020">
    <property type="protein sequence ID" value="SCZ08362.1"/>
    <property type="molecule type" value="Genomic_DNA"/>
</dbReference>
<dbReference type="Pfam" id="PF00672">
    <property type="entry name" value="HAMP"/>
    <property type="match status" value="1"/>
</dbReference>
<dbReference type="InterPro" id="IPR003660">
    <property type="entry name" value="HAMP_dom"/>
</dbReference>
<keyword evidence="6 8" id="KW-0472">Membrane</keyword>
<dbReference type="PANTHER" id="PTHR34220:SF7">
    <property type="entry name" value="SENSOR HISTIDINE KINASE YPDA"/>
    <property type="match status" value="1"/>
</dbReference>
<dbReference type="CDD" id="cd06225">
    <property type="entry name" value="HAMP"/>
    <property type="match status" value="1"/>
</dbReference>
<evidence type="ECO:0000256" key="1">
    <source>
        <dbReference type="ARBA" id="ARBA00004651"/>
    </source>
</evidence>
<evidence type="ECO:0000256" key="8">
    <source>
        <dbReference type="SAM" id="Phobius"/>
    </source>
</evidence>
<feature type="region of interest" description="Disordered" evidence="7">
    <location>
        <begin position="220"/>
        <end position="323"/>
    </location>
</feature>
<keyword evidence="5 10" id="KW-0418">Kinase</keyword>
<dbReference type="PANTHER" id="PTHR34220">
    <property type="entry name" value="SENSOR HISTIDINE KINASE YPDA"/>
    <property type="match status" value="1"/>
</dbReference>
<dbReference type="Pfam" id="PF02518">
    <property type="entry name" value="HATPase_c"/>
    <property type="match status" value="1"/>
</dbReference>
<evidence type="ECO:0000313" key="10">
    <source>
        <dbReference type="EMBL" id="SCZ08362.1"/>
    </source>
</evidence>